<evidence type="ECO:0000313" key="1">
    <source>
        <dbReference type="EMBL" id="OGM11736.1"/>
    </source>
</evidence>
<dbReference type="AlphaFoldDB" id="A0A1F7X9M7"/>
<dbReference type="EMBL" id="MGFS01000012">
    <property type="protein sequence ID" value="OGM11736.1"/>
    <property type="molecule type" value="Genomic_DNA"/>
</dbReference>
<name>A0A1F7X9M7_9BACT</name>
<dbReference type="Proteomes" id="UP000177053">
    <property type="component" value="Unassembled WGS sequence"/>
</dbReference>
<proteinExistence type="predicted"/>
<comment type="caution">
    <text evidence="1">The sequence shown here is derived from an EMBL/GenBank/DDBJ whole genome shotgun (WGS) entry which is preliminary data.</text>
</comment>
<reference evidence="1 2" key="1">
    <citation type="journal article" date="2016" name="Nat. Commun.">
        <title>Thousands of microbial genomes shed light on interconnected biogeochemical processes in an aquifer system.</title>
        <authorList>
            <person name="Anantharaman K."/>
            <person name="Brown C.T."/>
            <person name="Hug L.A."/>
            <person name="Sharon I."/>
            <person name="Castelle C.J."/>
            <person name="Probst A.J."/>
            <person name="Thomas B.C."/>
            <person name="Singh A."/>
            <person name="Wilkins M.J."/>
            <person name="Karaoz U."/>
            <person name="Brodie E.L."/>
            <person name="Williams K.H."/>
            <person name="Hubbard S.S."/>
            <person name="Banfield J.F."/>
        </authorList>
    </citation>
    <scope>NUCLEOTIDE SEQUENCE [LARGE SCALE GENOMIC DNA]</scope>
</reference>
<accession>A0A1F7X9M7</accession>
<organism evidence="1 2">
    <name type="scientific">Candidatus Woesebacteria bacterium RBG_16_34_12</name>
    <dbReference type="NCBI Taxonomy" id="1802480"/>
    <lineage>
        <taxon>Bacteria</taxon>
        <taxon>Candidatus Woeseibacteriota</taxon>
    </lineage>
</organism>
<gene>
    <name evidence="1" type="ORF">A2Z22_05025</name>
</gene>
<sequence>MEYILNKILKIANLSDEEVKEFKEIFFQLLANNIIKTINKNDKLAFNSLIVSLEDTNKNPEKVRSVLTEAYKKPELKEKIDAAVGEVLDELVDTIAKSATEEQKQKILSEISS</sequence>
<evidence type="ECO:0000313" key="2">
    <source>
        <dbReference type="Proteomes" id="UP000177053"/>
    </source>
</evidence>
<protein>
    <submittedName>
        <fullName evidence="1">Uncharacterized protein</fullName>
    </submittedName>
</protein>